<dbReference type="AlphaFoldDB" id="A0A840FUM3"/>
<reference evidence="1 2" key="1">
    <citation type="submission" date="2020-08" db="EMBL/GenBank/DDBJ databases">
        <title>Genomic Encyclopedia of Type Strains, Phase IV (KMG-V): Genome sequencing to study the core and pangenomes of soil and plant-associated prokaryotes.</title>
        <authorList>
            <person name="Whitman W."/>
        </authorList>
    </citation>
    <scope>NUCLEOTIDE SEQUENCE [LARGE SCALE GENOMIC DNA]</scope>
    <source>
        <strain evidence="1 2">34/80</strain>
    </source>
</reference>
<proteinExistence type="predicted"/>
<dbReference type="Proteomes" id="UP000524450">
    <property type="component" value="Unassembled WGS sequence"/>
</dbReference>
<organism evidence="1 2">
    <name type="scientific">Variovorax guangxiensis</name>
    <dbReference type="NCBI Taxonomy" id="1775474"/>
    <lineage>
        <taxon>Bacteria</taxon>
        <taxon>Pseudomonadati</taxon>
        <taxon>Pseudomonadota</taxon>
        <taxon>Betaproteobacteria</taxon>
        <taxon>Burkholderiales</taxon>
        <taxon>Comamonadaceae</taxon>
        <taxon>Variovorax</taxon>
    </lineage>
</organism>
<protein>
    <submittedName>
        <fullName evidence="1">Uncharacterized protein</fullName>
    </submittedName>
</protein>
<accession>A0A840FUM3</accession>
<dbReference type="RefSeq" id="WP_184642590.1">
    <property type="nucleotide sequence ID" value="NZ_JACIFZ010000016.1"/>
</dbReference>
<sequence length="45" mass="5167">MKLDHLPPGLLEFQGARDIEWLKHTTLVLGCERGSKLRFGDCKQE</sequence>
<evidence type="ECO:0000313" key="2">
    <source>
        <dbReference type="Proteomes" id="UP000524450"/>
    </source>
</evidence>
<name>A0A840FUM3_9BURK</name>
<evidence type="ECO:0000313" key="1">
    <source>
        <dbReference type="EMBL" id="MBB4225883.1"/>
    </source>
</evidence>
<comment type="caution">
    <text evidence="1">The sequence shown here is derived from an EMBL/GenBank/DDBJ whole genome shotgun (WGS) entry which is preliminary data.</text>
</comment>
<gene>
    <name evidence="1" type="ORF">GGD71_006696</name>
</gene>
<dbReference type="EMBL" id="JACIFZ010000016">
    <property type="protein sequence ID" value="MBB4225883.1"/>
    <property type="molecule type" value="Genomic_DNA"/>
</dbReference>